<sequence>MNNDDKKQKKESLLNSEYLQVFARVSAWIITPVIFSLIIGKYLDNKFDTTPWILCVSLATTFTLSMFMIIKIAKKYMDKDLK</sequence>
<evidence type="ECO:0000256" key="1">
    <source>
        <dbReference type="SAM" id="Phobius"/>
    </source>
</evidence>
<dbReference type="InterPro" id="IPR032820">
    <property type="entry name" value="ATPase_put"/>
</dbReference>
<reference evidence="2 3" key="1">
    <citation type="journal article" date="2015" name="Nature">
        <title>rRNA introns, odd ribosomes, and small enigmatic genomes across a large radiation of phyla.</title>
        <authorList>
            <person name="Brown C.T."/>
            <person name="Hug L.A."/>
            <person name="Thomas B.C."/>
            <person name="Sharon I."/>
            <person name="Castelle C.J."/>
            <person name="Singh A."/>
            <person name="Wilkins M.J."/>
            <person name="Williams K.H."/>
            <person name="Banfield J.F."/>
        </authorList>
    </citation>
    <scope>NUCLEOTIDE SEQUENCE [LARGE SCALE GENOMIC DNA]</scope>
</reference>
<feature type="transmembrane region" description="Helical" evidence="1">
    <location>
        <begin position="21"/>
        <end position="39"/>
    </location>
</feature>
<accession>A0A0G0BQ73</accession>
<dbReference type="EMBL" id="LBPY01000018">
    <property type="protein sequence ID" value="KKP65781.1"/>
    <property type="molecule type" value="Genomic_DNA"/>
</dbReference>
<name>A0A0G0BQ73_9BACT</name>
<feature type="transmembrane region" description="Helical" evidence="1">
    <location>
        <begin position="51"/>
        <end position="73"/>
    </location>
</feature>
<comment type="caution">
    <text evidence="2">The sequence shown here is derived from an EMBL/GenBank/DDBJ whole genome shotgun (WGS) entry which is preliminary data.</text>
</comment>
<proteinExistence type="predicted"/>
<keyword evidence="1" id="KW-1133">Transmembrane helix</keyword>
<keyword evidence="1" id="KW-0812">Transmembrane</keyword>
<gene>
    <name evidence="2" type="ORF">UR64_C0018G0003</name>
</gene>
<dbReference type="AlphaFoldDB" id="A0A0G0BQ73"/>
<evidence type="ECO:0000313" key="2">
    <source>
        <dbReference type="EMBL" id="KKP65781.1"/>
    </source>
</evidence>
<evidence type="ECO:0008006" key="4">
    <source>
        <dbReference type="Google" id="ProtNLM"/>
    </source>
</evidence>
<dbReference type="Proteomes" id="UP000034952">
    <property type="component" value="Unassembled WGS sequence"/>
</dbReference>
<organism evidence="2 3">
    <name type="scientific">Candidatus Nomurabacteria bacterium GW2011_GWE1_35_16</name>
    <dbReference type="NCBI Taxonomy" id="1618761"/>
    <lineage>
        <taxon>Bacteria</taxon>
        <taxon>Candidatus Nomuraibacteriota</taxon>
    </lineage>
</organism>
<protein>
    <recommendedName>
        <fullName evidence="4">F0F1-ATPase subunit</fullName>
    </recommendedName>
</protein>
<dbReference type="Pfam" id="PF09527">
    <property type="entry name" value="ATPase_gene1"/>
    <property type="match status" value="1"/>
</dbReference>
<evidence type="ECO:0000313" key="3">
    <source>
        <dbReference type="Proteomes" id="UP000034952"/>
    </source>
</evidence>
<keyword evidence="1" id="KW-0472">Membrane</keyword>